<sequence>MAEIPGQGQESQSHSAQIRVNKRPAPRGTAAYPRKRAVTACQVCRARRTKCDNRKPSCSFCLKVGAQCVQSSVDLSSFDPASLRILERLDDLETVLKSALPATSTKIIESPESQLVSNQGCLPSYALLPAELEDVFASFELHQPSLPHDTVLLATLKDAAGESPSFPATSPAAAFADLEPQTTRALLDRFFQYCHIKNPVLTDEDFIRRVVAKVSLNGVEWSGESCLTLLICALGSISTPFGDSDSTTPGSESFVTSQAYFQAAQKRLGTVVGNAGVLSAQCLFFAGVYMMCIFKPNNAWRFFSQALACCQEFDLITHNAALWKDTEAFEMYSSPQRLSAAEQAIYWSSWKSERELRISLRPYDFHIPSSDQSLYPSFFPTPPTQEQTPGVGDRHEYMHIVRQQQKAWYYYLTEISLRRLAARITDAILNCPLRPGQSQIVALAALVPQHETSISQWMKSLPQELSLSNAKEHDDVCIFVLRGMLVNLYELVYWPFLHSHLEHLNGANAADHLESYLLEEPEMSDHIRRLAGTALRVHVERIEVNRPGFRHRHHGTWLMIRTCTRSALMLIKTALLLQQTASFAHDSVSMPAGWRQAVTDTIALNRHWTAEAVDCRKNLPILENLWALTQATTDGL</sequence>
<comment type="caution">
    <text evidence="1">The sequence shown here is derived from an EMBL/GenBank/DDBJ whole genome shotgun (WGS) entry which is preliminary data.</text>
</comment>
<keyword evidence="2" id="KW-1185">Reference proteome</keyword>
<dbReference type="Proteomes" id="UP001172386">
    <property type="component" value="Unassembled WGS sequence"/>
</dbReference>
<evidence type="ECO:0000313" key="1">
    <source>
        <dbReference type="EMBL" id="KAJ9660078.1"/>
    </source>
</evidence>
<proteinExistence type="predicted"/>
<reference evidence="1" key="1">
    <citation type="submission" date="2022-10" db="EMBL/GenBank/DDBJ databases">
        <title>Culturing micro-colonial fungi from biological soil crusts in the Mojave desert and describing Neophaeococcomyces mojavensis, and introducing the new genera and species Taxawa tesnikishii.</title>
        <authorList>
            <person name="Kurbessoian T."/>
            <person name="Stajich J.E."/>
        </authorList>
    </citation>
    <scope>NUCLEOTIDE SEQUENCE</scope>
    <source>
        <strain evidence="1">JES_112</strain>
    </source>
</reference>
<accession>A0ACC3ADG3</accession>
<gene>
    <name evidence="1" type="primary">ZCF27_1</name>
    <name evidence="1" type="ORF">H2198_002775</name>
</gene>
<name>A0ACC3ADG3_9EURO</name>
<organism evidence="1 2">
    <name type="scientific">Neophaeococcomyces mojaviensis</name>
    <dbReference type="NCBI Taxonomy" id="3383035"/>
    <lineage>
        <taxon>Eukaryota</taxon>
        <taxon>Fungi</taxon>
        <taxon>Dikarya</taxon>
        <taxon>Ascomycota</taxon>
        <taxon>Pezizomycotina</taxon>
        <taxon>Eurotiomycetes</taxon>
        <taxon>Chaetothyriomycetidae</taxon>
        <taxon>Chaetothyriales</taxon>
        <taxon>Chaetothyriales incertae sedis</taxon>
        <taxon>Neophaeococcomyces</taxon>
    </lineage>
</organism>
<protein>
    <submittedName>
        <fullName evidence="1">Zcf27p</fullName>
    </submittedName>
</protein>
<evidence type="ECO:0000313" key="2">
    <source>
        <dbReference type="Proteomes" id="UP001172386"/>
    </source>
</evidence>
<dbReference type="EMBL" id="JAPDRQ010000034">
    <property type="protein sequence ID" value="KAJ9660078.1"/>
    <property type="molecule type" value="Genomic_DNA"/>
</dbReference>